<organism evidence="2 3">
    <name type="scientific">Ilyodon furcidens</name>
    <name type="common">goldbreast splitfin</name>
    <dbReference type="NCBI Taxonomy" id="33524"/>
    <lineage>
        <taxon>Eukaryota</taxon>
        <taxon>Metazoa</taxon>
        <taxon>Chordata</taxon>
        <taxon>Craniata</taxon>
        <taxon>Vertebrata</taxon>
        <taxon>Euteleostomi</taxon>
        <taxon>Actinopterygii</taxon>
        <taxon>Neopterygii</taxon>
        <taxon>Teleostei</taxon>
        <taxon>Neoteleostei</taxon>
        <taxon>Acanthomorphata</taxon>
        <taxon>Ovalentaria</taxon>
        <taxon>Atherinomorphae</taxon>
        <taxon>Cyprinodontiformes</taxon>
        <taxon>Goodeidae</taxon>
        <taxon>Ilyodon</taxon>
    </lineage>
</organism>
<sequence length="101" mass="10972">MDVVHSHSPFILYTPRSRCRYPIGAISPRTQVVLFPLGVETGRPPQQPEPGPRPPAPTPVPNDPHPHAERGSCTKESNGPNMVQTSPPTRATQNEIVPAPQ</sequence>
<protein>
    <submittedName>
        <fullName evidence="2">Uncharacterized protein</fullName>
    </submittedName>
</protein>
<feature type="region of interest" description="Disordered" evidence="1">
    <location>
        <begin position="37"/>
        <end position="101"/>
    </location>
</feature>
<feature type="compositionally biased region" description="Polar residues" evidence="1">
    <location>
        <begin position="74"/>
        <end position="95"/>
    </location>
</feature>
<reference evidence="2 3" key="1">
    <citation type="submission" date="2021-06" db="EMBL/GenBank/DDBJ databases">
        <authorList>
            <person name="Palmer J.M."/>
        </authorList>
    </citation>
    <scope>NUCLEOTIDE SEQUENCE [LARGE SCALE GENOMIC DNA]</scope>
    <source>
        <strain evidence="3">if_2019</strain>
        <tissue evidence="2">Muscle</tissue>
    </source>
</reference>
<dbReference type="EMBL" id="JAHRIQ010060303">
    <property type="protein sequence ID" value="MEQ2241099.1"/>
    <property type="molecule type" value="Genomic_DNA"/>
</dbReference>
<evidence type="ECO:0000256" key="1">
    <source>
        <dbReference type="SAM" id="MobiDB-lite"/>
    </source>
</evidence>
<evidence type="ECO:0000313" key="2">
    <source>
        <dbReference type="EMBL" id="MEQ2241099.1"/>
    </source>
</evidence>
<comment type="caution">
    <text evidence="2">The sequence shown here is derived from an EMBL/GenBank/DDBJ whole genome shotgun (WGS) entry which is preliminary data.</text>
</comment>
<dbReference type="Proteomes" id="UP001482620">
    <property type="component" value="Unassembled WGS sequence"/>
</dbReference>
<evidence type="ECO:0000313" key="3">
    <source>
        <dbReference type="Proteomes" id="UP001482620"/>
    </source>
</evidence>
<feature type="compositionally biased region" description="Pro residues" evidence="1">
    <location>
        <begin position="45"/>
        <end position="63"/>
    </location>
</feature>
<feature type="compositionally biased region" description="Basic and acidic residues" evidence="1">
    <location>
        <begin position="64"/>
        <end position="73"/>
    </location>
</feature>
<proteinExistence type="predicted"/>
<name>A0ABV0U7F0_9TELE</name>
<keyword evidence="3" id="KW-1185">Reference proteome</keyword>
<accession>A0ABV0U7F0</accession>
<gene>
    <name evidence="2" type="ORF">ILYODFUR_021901</name>
</gene>